<keyword evidence="3" id="KW-0479">Metal-binding</keyword>
<dbReference type="GO" id="GO:0008413">
    <property type="term" value="F:8-oxo-7,8-dihydroguanosine triphosphate pyrophosphatase activity"/>
    <property type="evidence" value="ECO:0007669"/>
    <property type="project" value="TreeGrafter"/>
</dbReference>
<dbReference type="RefSeq" id="WP_156007703.1">
    <property type="nucleotide sequence ID" value="NZ_CP045483.1"/>
</dbReference>
<accession>A0A650CQY2</accession>
<dbReference type="InterPro" id="IPR000086">
    <property type="entry name" value="NUDIX_hydrolase_dom"/>
</dbReference>
<dbReference type="InterPro" id="IPR020476">
    <property type="entry name" value="Nudix_hydrolase"/>
</dbReference>
<dbReference type="GeneID" id="42799367"/>
<dbReference type="InterPro" id="IPR015797">
    <property type="entry name" value="NUDIX_hydrolase-like_dom_sf"/>
</dbReference>
<evidence type="ECO:0000259" key="6">
    <source>
        <dbReference type="PROSITE" id="PS51462"/>
    </source>
</evidence>
<keyword evidence="5" id="KW-0460">Magnesium</keyword>
<dbReference type="OrthoDB" id="40462at2157"/>
<comment type="similarity">
    <text evidence="2">Belongs to the Nudix hydrolase family.</text>
</comment>
<dbReference type="PANTHER" id="PTHR43758">
    <property type="entry name" value="7,8-DIHYDRO-8-OXOGUANINE TRIPHOSPHATASE"/>
    <property type="match status" value="1"/>
</dbReference>
<evidence type="ECO:0000256" key="2">
    <source>
        <dbReference type="ARBA" id="ARBA00005582"/>
    </source>
</evidence>
<dbReference type="SUPFAM" id="SSF55811">
    <property type="entry name" value="Nudix"/>
    <property type="match status" value="1"/>
</dbReference>
<dbReference type="AlphaFoldDB" id="A0A650CQY2"/>
<comment type="cofactor">
    <cofactor evidence="1">
        <name>Mg(2+)</name>
        <dbReference type="ChEBI" id="CHEBI:18420"/>
    </cofactor>
</comment>
<evidence type="ECO:0000256" key="5">
    <source>
        <dbReference type="ARBA" id="ARBA00022842"/>
    </source>
</evidence>
<reference evidence="7 8" key="1">
    <citation type="submission" date="2019-10" db="EMBL/GenBank/DDBJ databases">
        <title>Genome Sequences from Six Type Strain Members of the Archaeal Family Sulfolobaceae: Acidianus ambivalens, Acidianus infernus, Metallosphaera prunae, Stygiolobus azoricus, Sulfolobus metallicus, and Sulfurisphaera ohwakuensis.</title>
        <authorList>
            <person name="Counts J.A."/>
            <person name="Kelly R.M."/>
        </authorList>
    </citation>
    <scope>NUCLEOTIDE SEQUENCE [LARGE SCALE GENOMIC DNA]</scope>
    <source>
        <strain evidence="7 8">FC6</strain>
    </source>
</reference>
<keyword evidence="4" id="KW-0378">Hydrolase</keyword>
<name>A0A650CQY2_9CREN</name>
<dbReference type="Gene3D" id="3.90.79.10">
    <property type="entry name" value="Nucleoside Triphosphate Pyrophosphohydrolase"/>
    <property type="match status" value="1"/>
</dbReference>
<dbReference type="GO" id="GO:0005737">
    <property type="term" value="C:cytoplasm"/>
    <property type="evidence" value="ECO:0007669"/>
    <property type="project" value="TreeGrafter"/>
</dbReference>
<evidence type="ECO:0000256" key="1">
    <source>
        <dbReference type="ARBA" id="ARBA00001946"/>
    </source>
</evidence>
<dbReference type="Pfam" id="PF00293">
    <property type="entry name" value="NUDIX"/>
    <property type="match status" value="1"/>
</dbReference>
<feature type="domain" description="Nudix hydrolase" evidence="6">
    <location>
        <begin position="1"/>
        <end position="122"/>
    </location>
</feature>
<protein>
    <submittedName>
        <fullName evidence="7">NUDIX domain-containing protein</fullName>
    </submittedName>
</protein>
<dbReference type="PANTHER" id="PTHR43758:SF2">
    <property type="entry name" value="OXIDIZED PURINE NUCLEOSIDE TRIPHOSPHATE HYDROLASE"/>
    <property type="match status" value="1"/>
</dbReference>
<evidence type="ECO:0000313" key="8">
    <source>
        <dbReference type="Proteomes" id="UP000423396"/>
    </source>
</evidence>
<dbReference type="CDD" id="cd03427">
    <property type="entry name" value="NUDIX_MTH1_Nudt1"/>
    <property type="match status" value="1"/>
</dbReference>
<evidence type="ECO:0000256" key="4">
    <source>
        <dbReference type="ARBA" id="ARBA00022801"/>
    </source>
</evidence>
<evidence type="ECO:0000313" key="7">
    <source>
        <dbReference type="EMBL" id="QGR20254.1"/>
    </source>
</evidence>
<keyword evidence="8" id="KW-1185">Reference proteome</keyword>
<dbReference type="GO" id="GO:0046872">
    <property type="term" value="F:metal ion binding"/>
    <property type="evidence" value="ECO:0007669"/>
    <property type="project" value="UniProtKB-KW"/>
</dbReference>
<sequence length="150" mass="17298">MKETCLGIIRDGNFLLFIRKIRGLGAGYLTFPGGKVEEGETPEQCITREVNEEIKVNIESFRKVAEILFIHGEEAEKMHVFLITKFTGIPTKTDEAIPMWLNEPIYEEMWADDKIWLPKVLNGENVCCEFYFSADWTYFKGGHCNSCEFT</sequence>
<evidence type="ECO:0000256" key="3">
    <source>
        <dbReference type="ARBA" id="ARBA00022723"/>
    </source>
</evidence>
<dbReference type="KEGG" id="sazo:D1868_09815"/>
<gene>
    <name evidence="7" type="ORF">D1868_09815</name>
</gene>
<dbReference type="GO" id="GO:0042262">
    <property type="term" value="P:DNA protection"/>
    <property type="evidence" value="ECO:0007669"/>
    <property type="project" value="TreeGrafter"/>
</dbReference>
<dbReference type="Proteomes" id="UP000423396">
    <property type="component" value="Chromosome"/>
</dbReference>
<dbReference type="PRINTS" id="PR00502">
    <property type="entry name" value="NUDIXFAMILY"/>
</dbReference>
<proteinExistence type="inferred from homology"/>
<dbReference type="EMBL" id="CP045483">
    <property type="protein sequence ID" value="QGR20254.1"/>
    <property type="molecule type" value="Genomic_DNA"/>
</dbReference>
<dbReference type="PROSITE" id="PS51462">
    <property type="entry name" value="NUDIX"/>
    <property type="match status" value="1"/>
</dbReference>
<organism evidence="7 8">
    <name type="scientific">Stygiolobus azoricus</name>
    <dbReference type="NCBI Taxonomy" id="41675"/>
    <lineage>
        <taxon>Archaea</taxon>
        <taxon>Thermoproteota</taxon>
        <taxon>Thermoprotei</taxon>
        <taxon>Sulfolobales</taxon>
        <taxon>Sulfolobaceae</taxon>
        <taxon>Stygiolobus</taxon>
    </lineage>
</organism>